<evidence type="ECO:0000313" key="2">
    <source>
        <dbReference type="Proteomes" id="UP001501867"/>
    </source>
</evidence>
<dbReference type="RefSeq" id="WP_344161908.1">
    <property type="nucleotide sequence ID" value="NZ_BAAABV010000021.1"/>
</dbReference>
<accession>A0ABP3F3P5</accession>
<sequence length="206" mass="22477">MLTESGGTAQDLAVELAGLRGLDWASVWEGPPQGGSSECVRWCARNGWEPQTADRNLVVHSGAGGRWTLEANGNWHPVESLTHWAWHLDATEPADNPEVLAHAARMWPEFLTAAEGVLGPAAWSGPWDAQDFPEPPAPGFWPSRDYRLKTRTPYRMAFWEPTGDHPGEPWFVLVQSVSFAAWTSDAPGGSRLRLSVNAPEGTGGQL</sequence>
<comment type="caution">
    <text evidence="1">The sequence shown here is derived from an EMBL/GenBank/DDBJ whole genome shotgun (WGS) entry which is preliminary data.</text>
</comment>
<keyword evidence="2" id="KW-1185">Reference proteome</keyword>
<gene>
    <name evidence="1" type="ORF">GCM10010302_43060</name>
</gene>
<organism evidence="1 2">
    <name type="scientific">Streptomyces polychromogenes</name>
    <dbReference type="NCBI Taxonomy" id="67342"/>
    <lineage>
        <taxon>Bacteria</taxon>
        <taxon>Bacillati</taxon>
        <taxon>Actinomycetota</taxon>
        <taxon>Actinomycetes</taxon>
        <taxon>Kitasatosporales</taxon>
        <taxon>Streptomycetaceae</taxon>
        <taxon>Streptomyces</taxon>
    </lineage>
</organism>
<dbReference type="Proteomes" id="UP001501867">
    <property type="component" value="Unassembled WGS sequence"/>
</dbReference>
<proteinExistence type="predicted"/>
<reference evidence="2" key="1">
    <citation type="journal article" date="2019" name="Int. J. Syst. Evol. Microbiol.">
        <title>The Global Catalogue of Microorganisms (GCM) 10K type strain sequencing project: providing services to taxonomists for standard genome sequencing and annotation.</title>
        <authorList>
            <consortium name="The Broad Institute Genomics Platform"/>
            <consortium name="The Broad Institute Genome Sequencing Center for Infectious Disease"/>
            <person name="Wu L."/>
            <person name="Ma J."/>
        </authorList>
    </citation>
    <scope>NUCLEOTIDE SEQUENCE [LARGE SCALE GENOMIC DNA]</scope>
    <source>
        <strain evidence="2">JCM 4505</strain>
    </source>
</reference>
<evidence type="ECO:0000313" key="1">
    <source>
        <dbReference type="EMBL" id="GAA0299882.1"/>
    </source>
</evidence>
<evidence type="ECO:0008006" key="3">
    <source>
        <dbReference type="Google" id="ProtNLM"/>
    </source>
</evidence>
<dbReference type="EMBL" id="BAAABV010000021">
    <property type="protein sequence ID" value="GAA0299882.1"/>
    <property type="molecule type" value="Genomic_DNA"/>
</dbReference>
<name>A0ABP3F3P5_9ACTN</name>
<protein>
    <recommendedName>
        <fullName evidence="3">DUF317 domain-containing protein</fullName>
    </recommendedName>
</protein>